<keyword evidence="13" id="KW-1185">Reference proteome</keyword>
<comment type="catalytic activity">
    <reaction evidence="1">
        <text>ATP + protein L-histidine = ADP + protein N-phospho-L-histidine.</text>
        <dbReference type="EC" id="2.7.13.3"/>
    </reaction>
</comment>
<feature type="transmembrane region" description="Helical" evidence="9">
    <location>
        <begin position="110"/>
        <end position="128"/>
    </location>
</feature>
<dbReference type="Gene3D" id="3.30.565.10">
    <property type="entry name" value="Histidine kinase-like ATPase, C-terminal domain"/>
    <property type="match status" value="1"/>
</dbReference>
<reference evidence="12 14" key="2">
    <citation type="submission" date="2019-06" db="EMBL/GenBank/DDBJ databases">
        <title>Whole genome shotgun sequence of Corynebacterium flavescens NBRC 14136.</title>
        <authorList>
            <person name="Hosoyama A."/>
            <person name="Uohara A."/>
            <person name="Ohji S."/>
            <person name="Ichikawa N."/>
        </authorList>
    </citation>
    <scope>NUCLEOTIDE SEQUENCE [LARGE SCALE GENOMIC DNA]</scope>
    <source>
        <strain evidence="12 14">NBRC 14136</strain>
    </source>
</reference>
<dbReference type="STRING" id="28028.CFLV_00680"/>
<evidence type="ECO:0000313" key="13">
    <source>
        <dbReference type="Proteomes" id="UP000185479"/>
    </source>
</evidence>
<evidence type="ECO:0000256" key="5">
    <source>
        <dbReference type="ARBA" id="ARBA00022741"/>
    </source>
</evidence>
<proteinExistence type="predicted"/>
<evidence type="ECO:0000256" key="4">
    <source>
        <dbReference type="ARBA" id="ARBA00022679"/>
    </source>
</evidence>
<dbReference type="GO" id="GO:0046983">
    <property type="term" value="F:protein dimerization activity"/>
    <property type="evidence" value="ECO:0007669"/>
    <property type="project" value="InterPro"/>
</dbReference>
<evidence type="ECO:0000259" key="10">
    <source>
        <dbReference type="Pfam" id="PF07730"/>
    </source>
</evidence>
<gene>
    <name evidence="12" type="ORF">CFL01nite_09470</name>
    <name evidence="11" type="ORF">CFLV_00680</name>
</gene>
<feature type="transmembrane region" description="Helical" evidence="9">
    <location>
        <begin position="31"/>
        <end position="51"/>
    </location>
</feature>
<dbReference type="GeneID" id="82879237"/>
<dbReference type="EMBL" id="BJNB01000010">
    <property type="protein sequence ID" value="GEB97452.1"/>
    <property type="molecule type" value="Genomic_DNA"/>
</dbReference>
<protein>
    <recommendedName>
        <fullName evidence="2">histidine kinase</fullName>
        <ecNumber evidence="2">2.7.13.3</ecNumber>
    </recommendedName>
</protein>
<dbReference type="EMBL" id="CP009246">
    <property type="protein sequence ID" value="APT85862.1"/>
    <property type="molecule type" value="Genomic_DNA"/>
</dbReference>
<evidence type="ECO:0000256" key="9">
    <source>
        <dbReference type="SAM" id="Phobius"/>
    </source>
</evidence>
<dbReference type="Proteomes" id="UP000185479">
    <property type="component" value="Chromosome"/>
</dbReference>
<dbReference type="KEGG" id="cfc:CFLV_00680"/>
<feature type="transmembrane region" description="Helical" evidence="9">
    <location>
        <begin position="82"/>
        <end position="98"/>
    </location>
</feature>
<dbReference type="EC" id="2.7.13.3" evidence="2"/>
<evidence type="ECO:0000313" key="12">
    <source>
        <dbReference type="EMBL" id="GEB97452.1"/>
    </source>
</evidence>
<keyword evidence="9" id="KW-1133">Transmembrane helix</keyword>
<keyword evidence="9" id="KW-0472">Membrane</keyword>
<dbReference type="PANTHER" id="PTHR24421">
    <property type="entry name" value="NITRATE/NITRITE SENSOR PROTEIN NARX-RELATED"/>
    <property type="match status" value="1"/>
</dbReference>
<dbReference type="Proteomes" id="UP000315353">
    <property type="component" value="Unassembled WGS sequence"/>
</dbReference>
<evidence type="ECO:0000313" key="14">
    <source>
        <dbReference type="Proteomes" id="UP000315353"/>
    </source>
</evidence>
<dbReference type="AlphaFoldDB" id="A0A1L7CJ33"/>
<evidence type="ECO:0000256" key="2">
    <source>
        <dbReference type="ARBA" id="ARBA00012438"/>
    </source>
</evidence>
<reference evidence="11 13" key="1">
    <citation type="submission" date="2014-08" db="EMBL/GenBank/DDBJ databases">
        <title>Complete genome sequence of Corynebacterium flavescens OJ8(T)(=DSM 20296(T)), isolated from cheese.</title>
        <authorList>
            <person name="Ruckert C."/>
            <person name="Albersmeier A."/>
            <person name="Winkler A."/>
            <person name="Kalinowski J."/>
        </authorList>
    </citation>
    <scope>NUCLEOTIDE SEQUENCE [LARGE SCALE GENOMIC DNA]</scope>
    <source>
        <strain evidence="11 13">OJ8</strain>
    </source>
</reference>
<dbReference type="GO" id="GO:0000155">
    <property type="term" value="F:phosphorelay sensor kinase activity"/>
    <property type="evidence" value="ECO:0007669"/>
    <property type="project" value="InterPro"/>
</dbReference>
<dbReference type="CDD" id="cd16917">
    <property type="entry name" value="HATPase_UhpB-NarQ-NarX-like"/>
    <property type="match status" value="1"/>
</dbReference>
<dbReference type="Gene3D" id="1.20.5.1930">
    <property type="match status" value="1"/>
</dbReference>
<dbReference type="GO" id="GO:0005524">
    <property type="term" value="F:ATP binding"/>
    <property type="evidence" value="ECO:0007669"/>
    <property type="project" value="UniProtKB-KW"/>
</dbReference>
<keyword evidence="6 12" id="KW-0418">Kinase</keyword>
<evidence type="ECO:0000256" key="7">
    <source>
        <dbReference type="ARBA" id="ARBA00022840"/>
    </source>
</evidence>
<evidence type="ECO:0000256" key="8">
    <source>
        <dbReference type="ARBA" id="ARBA00023012"/>
    </source>
</evidence>
<dbReference type="GO" id="GO:0016020">
    <property type="term" value="C:membrane"/>
    <property type="evidence" value="ECO:0007669"/>
    <property type="project" value="InterPro"/>
</dbReference>
<keyword evidence="9" id="KW-0812">Transmembrane</keyword>
<evidence type="ECO:0000256" key="6">
    <source>
        <dbReference type="ARBA" id="ARBA00022777"/>
    </source>
</evidence>
<accession>A0A1L7CJ33</accession>
<keyword evidence="3" id="KW-0597">Phosphoprotein</keyword>
<organism evidence="11 13">
    <name type="scientific">Corynebacterium flavescens</name>
    <dbReference type="NCBI Taxonomy" id="28028"/>
    <lineage>
        <taxon>Bacteria</taxon>
        <taxon>Bacillati</taxon>
        <taxon>Actinomycetota</taxon>
        <taxon>Actinomycetes</taxon>
        <taxon>Mycobacteriales</taxon>
        <taxon>Corynebacteriaceae</taxon>
        <taxon>Corynebacterium</taxon>
    </lineage>
</organism>
<feature type="transmembrane region" description="Helical" evidence="9">
    <location>
        <begin position="56"/>
        <end position="76"/>
    </location>
</feature>
<dbReference type="PANTHER" id="PTHR24421:SF10">
    <property type="entry name" value="NITRATE_NITRITE SENSOR PROTEIN NARQ"/>
    <property type="match status" value="1"/>
</dbReference>
<dbReference type="InterPro" id="IPR036890">
    <property type="entry name" value="HATPase_C_sf"/>
</dbReference>
<sequence>MSSAKLGDKILAIVATILAIFYSLSPGDIPTGIATTQAILAWCFVPFCWFWRSRPVFSATGLLLCLAGWSATWLWGLPYSTGITPWLLAAPMAVFSNARYCPDRRIPRSILGLTMVASVISPAMWALEDNLTLSYTTGKPWLFGLSFHWLILVSAYLAATRLRGQAQERRAREKERLSGLLAAQEEERLLISRELHDVLAHSLTLIKVQASAALIAADKDPGAASAALESIKGTSAEALKELRRIVHTLRSPQSESRQPTHQLHDLEALLSGFRNAGLSIEEDLNPAAYHLPAVLQLALTRIISEALTNVLRHQGPGSRVIVSVQIDATVQLRVESWQALAEDREREDALVAAVGPAREGTGTGIIGLKERAEVLGGSLESCGDAQHFLLRVELPTRSES</sequence>
<dbReference type="Pfam" id="PF07730">
    <property type="entry name" value="HisKA_3"/>
    <property type="match status" value="1"/>
</dbReference>
<feature type="transmembrane region" description="Helical" evidence="9">
    <location>
        <begin position="140"/>
        <end position="159"/>
    </location>
</feature>
<dbReference type="SUPFAM" id="SSF55874">
    <property type="entry name" value="ATPase domain of HSP90 chaperone/DNA topoisomerase II/histidine kinase"/>
    <property type="match status" value="1"/>
</dbReference>
<feature type="transmembrane region" description="Helical" evidence="9">
    <location>
        <begin position="7"/>
        <end position="25"/>
    </location>
</feature>
<keyword evidence="4" id="KW-0808">Transferase</keyword>
<dbReference type="RefSeq" id="WP_075728864.1">
    <property type="nucleotide sequence ID" value="NZ_BJNB01000010.1"/>
</dbReference>
<dbReference type="InterPro" id="IPR011712">
    <property type="entry name" value="Sig_transdc_His_kin_sub3_dim/P"/>
</dbReference>
<evidence type="ECO:0000256" key="3">
    <source>
        <dbReference type="ARBA" id="ARBA00022553"/>
    </source>
</evidence>
<evidence type="ECO:0000256" key="1">
    <source>
        <dbReference type="ARBA" id="ARBA00000085"/>
    </source>
</evidence>
<keyword evidence="7" id="KW-0067">ATP-binding</keyword>
<keyword evidence="5" id="KW-0547">Nucleotide-binding</keyword>
<keyword evidence="8" id="KW-0902">Two-component regulatory system</keyword>
<name>A0A1L7CJ33_CORFL</name>
<dbReference type="InterPro" id="IPR050482">
    <property type="entry name" value="Sensor_HK_TwoCompSys"/>
</dbReference>
<evidence type="ECO:0000313" key="11">
    <source>
        <dbReference type="EMBL" id="APT85862.1"/>
    </source>
</evidence>
<feature type="domain" description="Signal transduction histidine kinase subgroup 3 dimerisation and phosphoacceptor" evidence="10">
    <location>
        <begin position="187"/>
        <end position="253"/>
    </location>
</feature>